<dbReference type="EMBL" id="CP000362">
    <property type="protein sequence ID" value="ABG30291.1"/>
    <property type="molecule type" value="Genomic_DNA"/>
</dbReference>
<organism evidence="1 2">
    <name type="scientific">Roseobacter denitrificans (strain ATCC 33942 / OCh 114)</name>
    <name type="common">Erythrobacter sp. (strain OCh 114)</name>
    <name type="synonym">Roseobacter denitrificans</name>
    <dbReference type="NCBI Taxonomy" id="375451"/>
    <lineage>
        <taxon>Bacteria</taxon>
        <taxon>Pseudomonadati</taxon>
        <taxon>Pseudomonadota</taxon>
        <taxon>Alphaproteobacteria</taxon>
        <taxon>Rhodobacterales</taxon>
        <taxon>Roseobacteraceae</taxon>
        <taxon>Roseobacter</taxon>
    </lineage>
</organism>
<sequence>MHSSCCQTRWVETITIRFLSAFQIVMVAVDIVEG</sequence>
<dbReference type="HOGENOM" id="CLU_3375678_0_0_5"/>
<name>Q16CK2_ROSDO</name>
<evidence type="ECO:0000313" key="1">
    <source>
        <dbReference type="EMBL" id="ABG30291.1"/>
    </source>
</evidence>
<reference evidence="1 2" key="1">
    <citation type="journal article" date="2007" name="J. Bacteriol.">
        <title>The complete genome sequence of Roseobacter denitrificans reveals a mixotrophic rather than photosynthetic metabolism.</title>
        <authorList>
            <person name="Swingley W.D."/>
            <person name="Sadekar S."/>
            <person name="Mastrian S.D."/>
            <person name="Matthies H.J."/>
            <person name="Hao J."/>
            <person name="Ramos H."/>
            <person name="Acharya C.R."/>
            <person name="Conrad A.L."/>
            <person name="Taylor H.L."/>
            <person name="Dejesa L.C."/>
            <person name="Shah M.K."/>
            <person name="O'huallachain M.E."/>
            <person name="Lince M.T."/>
            <person name="Blankenship R.E."/>
            <person name="Beatty J.T."/>
            <person name="Touchman J.W."/>
        </authorList>
    </citation>
    <scope>NUCLEOTIDE SEQUENCE [LARGE SCALE GENOMIC DNA]</scope>
    <source>
        <strain evidence="2">ATCC 33942 / OCh 114</strain>
    </source>
</reference>
<gene>
    <name evidence="1" type="ordered locus">RD1_0590</name>
</gene>
<proteinExistence type="predicted"/>
<evidence type="ECO:0000313" key="2">
    <source>
        <dbReference type="Proteomes" id="UP000007029"/>
    </source>
</evidence>
<dbReference type="AlphaFoldDB" id="Q16CK2"/>
<protein>
    <submittedName>
        <fullName evidence="1">Uncharacterized protein</fullName>
    </submittedName>
</protein>
<accession>Q16CK2</accession>
<dbReference type="KEGG" id="rde:RD1_0590"/>
<keyword evidence="2" id="KW-1185">Reference proteome</keyword>
<dbReference type="Proteomes" id="UP000007029">
    <property type="component" value="Chromosome"/>
</dbReference>